<sequence length="195" mass="22528">MKDAYSEPKLDEAAYNFTSEYSVTINCPISEVFPILGHGDKMKEVVLLYDRCPEFKYLNTDSVPRPTWEPTPPANFAREAPSVPSDGVQPTISRQFFTLYEEVHILPGVVKRVEINGAQVWDVDAKIALYESTTALGVTVWKFKKFEEFEEDGKRRTRVSERILGKCSRWVRFIVQSETQRGHRAQMDRYHVLFS</sequence>
<evidence type="ECO:0000313" key="1">
    <source>
        <dbReference type="EMBL" id="CAL1712110.1"/>
    </source>
</evidence>
<organism evidence="1 2">
    <name type="scientific">Somion occarium</name>
    <dbReference type="NCBI Taxonomy" id="3059160"/>
    <lineage>
        <taxon>Eukaryota</taxon>
        <taxon>Fungi</taxon>
        <taxon>Dikarya</taxon>
        <taxon>Basidiomycota</taxon>
        <taxon>Agaricomycotina</taxon>
        <taxon>Agaricomycetes</taxon>
        <taxon>Polyporales</taxon>
        <taxon>Cerrenaceae</taxon>
        <taxon>Somion</taxon>
    </lineage>
</organism>
<dbReference type="Proteomes" id="UP001497453">
    <property type="component" value="Chromosome 7"/>
</dbReference>
<reference evidence="2" key="1">
    <citation type="submission" date="2024-04" db="EMBL/GenBank/DDBJ databases">
        <authorList>
            <person name="Shaw F."/>
            <person name="Minotto A."/>
        </authorList>
    </citation>
    <scope>NUCLEOTIDE SEQUENCE [LARGE SCALE GENOMIC DNA]</scope>
</reference>
<proteinExistence type="predicted"/>
<keyword evidence="2" id="KW-1185">Reference proteome</keyword>
<evidence type="ECO:0000313" key="2">
    <source>
        <dbReference type="Proteomes" id="UP001497453"/>
    </source>
</evidence>
<name>A0ABP1DWL9_9APHY</name>
<gene>
    <name evidence="1" type="ORF">GFSPODELE1_LOCUS8670</name>
</gene>
<accession>A0ABP1DWL9</accession>
<dbReference type="EMBL" id="OZ037950">
    <property type="protein sequence ID" value="CAL1712110.1"/>
    <property type="molecule type" value="Genomic_DNA"/>
</dbReference>
<protein>
    <submittedName>
        <fullName evidence="1">Uncharacterized protein</fullName>
    </submittedName>
</protein>